<feature type="binding site" evidence="12">
    <location>
        <position position="187"/>
    </location>
    <ligand>
        <name>Zn(2+)</name>
        <dbReference type="ChEBI" id="CHEBI:29105"/>
    </ligand>
</feature>
<evidence type="ECO:0000256" key="4">
    <source>
        <dbReference type="ARBA" id="ARBA00022723"/>
    </source>
</evidence>
<feature type="binding site" evidence="11">
    <location>
        <position position="219"/>
    </location>
    <ligand>
        <name>substrate</name>
    </ligand>
</feature>
<evidence type="ECO:0000256" key="11">
    <source>
        <dbReference type="PIRSR" id="PIRSR038994-2"/>
    </source>
</evidence>
<evidence type="ECO:0000256" key="12">
    <source>
        <dbReference type="PIRSR" id="PIRSR038994-3"/>
    </source>
</evidence>
<dbReference type="FunFam" id="3.20.20.140:FF:000004">
    <property type="entry name" value="N-acetylglucosamine-6-phosphate deacetylase"/>
    <property type="match status" value="1"/>
</dbReference>
<dbReference type="Pfam" id="PF01979">
    <property type="entry name" value="Amidohydro_1"/>
    <property type="match status" value="1"/>
</dbReference>
<dbReference type="Proteomes" id="UP000198286">
    <property type="component" value="Chromosome"/>
</dbReference>
<dbReference type="GO" id="GO:0046872">
    <property type="term" value="F:metal ion binding"/>
    <property type="evidence" value="ECO:0007669"/>
    <property type="project" value="UniProtKB-KW"/>
</dbReference>
<keyword evidence="17" id="KW-1185">Reference proteome</keyword>
<dbReference type="NCBIfam" id="TIGR00221">
    <property type="entry name" value="nagA"/>
    <property type="match status" value="1"/>
</dbReference>
<evidence type="ECO:0000256" key="8">
    <source>
        <dbReference type="ARBA" id="ARBA00060590"/>
    </source>
</evidence>
<feature type="binding site" evidence="11">
    <location>
        <position position="243"/>
    </location>
    <ligand>
        <name>substrate</name>
    </ligand>
</feature>
<dbReference type="InterPro" id="IPR011059">
    <property type="entry name" value="Metal-dep_hydrolase_composite"/>
</dbReference>
<reference evidence="17" key="2">
    <citation type="submission" date="2023-06" db="EMBL/GenBank/DDBJ databases">
        <title>Itaconate inhibition of nontuberculous mycobacteria.</title>
        <authorList>
            <person name="Spilker T."/>
        </authorList>
    </citation>
    <scope>NUCLEOTIDE SEQUENCE [LARGE SCALE GENOMIC DNA]</scope>
    <source>
        <strain evidence="17">FLAC1071</strain>
    </source>
</reference>
<reference evidence="15" key="4">
    <citation type="submission" date="2023-06" db="EMBL/GenBank/DDBJ databases">
        <authorList>
            <person name="Spilker T."/>
        </authorList>
    </citation>
    <scope>NUCLEOTIDE SEQUENCE</scope>
    <source>
        <strain evidence="15">FLAC1071</strain>
    </source>
</reference>
<feature type="binding site" evidence="12">
    <location>
        <position position="208"/>
    </location>
    <ligand>
        <name>Zn(2+)</name>
        <dbReference type="ChEBI" id="CHEBI:29105"/>
    </ligand>
</feature>
<dbReference type="EC" id="3.5.1.25" evidence="2"/>
<organism evidence="14 16">
    <name type="scientific">Mycobacterium intracellulare subsp. chimaera</name>
    <dbReference type="NCBI Taxonomy" id="222805"/>
    <lineage>
        <taxon>Bacteria</taxon>
        <taxon>Bacillati</taxon>
        <taxon>Actinomycetota</taxon>
        <taxon>Actinomycetes</taxon>
        <taxon>Mycobacteriales</taxon>
        <taxon>Mycobacteriaceae</taxon>
        <taxon>Mycobacterium</taxon>
        <taxon>Mycobacterium avium complex (MAC)</taxon>
    </lineage>
</organism>
<proteinExistence type="inferred from homology"/>
<comment type="similarity">
    <text evidence="1 9">Belongs to the metallo-dependent hydrolases superfamily. NagA family.</text>
</comment>
<dbReference type="InterPro" id="IPR006680">
    <property type="entry name" value="Amidohydro-rel"/>
</dbReference>
<dbReference type="InterPro" id="IPR032466">
    <property type="entry name" value="Metal_Hydrolase"/>
</dbReference>
<feature type="binding site" evidence="11">
    <location>
        <begin position="300"/>
        <end position="302"/>
    </location>
    <ligand>
        <name>substrate</name>
    </ligand>
</feature>
<feature type="binding site" evidence="11">
    <location>
        <begin position="211"/>
        <end position="212"/>
    </location>
    <ligand>
        <name>substrate</name>
    </ligand>
</feature>
<feature type="binding site" evidence="11">
    <location>
        <position position="132"/>
    </location>
    <ligand>
        <name>substrate</name>
    </ligand>
</feature>
<dbReference type="SUPFAM" id="SSF51338">
    <property type="entry name" value="Composite domain of metallo-dependent hydrolases"/>
    <property type="match status" value="1"/>
</dbReference>
<gene>
    <name evidence="15" type="primary">nagA</name>
    <name evidence="14" type="ORF">MYCOZU2_04753</name>
    <name evidence="15" type="ORF">QRB35_10995</name>
</gene>
<evidence type="ECO:0000256" key="7">
    <source>
        <dbReference type="ARBA" id="ARBA00047647"/>
    </source>
</evidence>
<evidence type="ECO:0000256" key="2">
    <source>
        <dbReference type="ARBA" id="ARBA00011899"/>
    </source>
</evidence>
<evidence type="ECO:0000256" key="5">
    <source>
        <dbReference type="ARBA" id="ARBA00022801"/>
    </source>
</evidence>
<evidence type="ECO:0000256" key="6">
    <source>
        <dbReference type="ARBA" id="ARBA00023277"/>
    </source>
</evidence>
<evidence type="ECO:0000313" key="16">
    <source>
        <dbReference type="Proteomes" id="UP000198286"/>
    </source>
</evidence>
<sequence>MGLIAAGTMVVDGRLCRPGWLETAGGRIAAAAPGPPPRPPYRDYPDCTVVPGFIDMHVHGGGGASYTDADGIGDAAAFHLRHGTTTTLASLVTAAPQELLGGVRALTDATRRGTIAGIHLEGPWLSRARCGAHDRTQMRDPDPDEIEGLLTAAGDAIKMVTLAPELPGTDAAIRRFLDAGVVVAVGHTDATYEQTRRAIELGATVGTHLFNAMPPLHHREPGPALALLRDPRVTVELIADGVHLHPDVARAVIEAAGADRVAVITDAIAAAGRADGAYRLGAVRIDVVSGVARVQGTSTIAGSTATMDRLFRAVAGFGADRDAGLAAAVQVTSATPARALGLERVGSLRPGYDANLVVLDHDLRVSDVMAHGDWL</sequence>
<dbReference type="GO" id="GO:0006046">
    <property type="term" value="P:N-acetylglucosamine catabolic process"/>
    <property type="evidence" value="ECO:0007669"/>
    <property type="project" value="TreeGrafter"/>
</dbReference>
<dbReference type="CDD" id="cd00854">
    <property type="entry name" value="NagA"/>
    <property type="match status" value="1"/>
</dbReference>
<accession>A0A7U5MP28</accession>
<dbReference type="Proteomes" id="UP001529272">
    <property type="component" value="Unassembled WGS sequence"/>
</dbReference>
<dbReference type="EMBL" id="JASZZX010000007">
    <property type="protein sequence ID" value="MDM3926550.1"/>
    <property type="molecule type" value="Genomic_DNA"/>
</dbReference>
<evidence type="ECO:0000256" key="1">
    <source>
        <dbReference type="ARBA" id="ARBA00010716"/>
    </source>
</evidence>
<reference evidence="15 17" key="3">
    <citation type="submission" date="2023-06" db="EMBL/GenBank/DDBJ databases">
        <title>Itaconate inhibition of nontuberculous mycobacteria.</title>
        <authorList>
            <person name="Breen P."/>
            <person name="Zimbric M."/>
            <person name="Caverly L."/>
        </authorList>
    </citation>
    <scope>NUCLEOTIDE SEQUENCE [LARGE SCALE GENOMIC DNA]</scope>
    <source>
        <strain evidence="15 17">FLAC1071</strain>
    </source>
</reference>
<comment type="catalytic activity">
    <reaction evidence="7">
        <text>N-acetyl-D-glucosamine 6-phosphate + H2O = D-glucosamine 6-phosphate + acetate</text>
        <dbReference type="Rhea" id="RHEA:22936"/>
        <dbReference type="ChEBI" id="CHEBI:15377"/>
        <dbReference type="ChEBI" id="CHEBI:30089"/>
        <dbReference type="ChEBI" id="CHEBI:57513"/>
        <dbReference type="ChEBI" id="CHEBI:58725"/>
        <dbReference type="EC" id="3.5.1.25"/>
    </reaction>
</comment>
<dbReference type="RefSeq" id="WP_089152146.1">
    <property type="nucleotide sequence ID" value="NZ_CP015267.1"/>
</dbReference>
<protein>
    <recommendedName>
        <fullName evidence="3">N-acetylglucosamine-6-phosphate deacetylase</fullName>
        <ecNumber evidence="2">3.5.1.25</ecNumber>
    </recommendedName>
</protein>
<dbReference type="SUPFAM" id="SSF51556">
    <property type="entry name" value="Metallo-dependent hydrolases"/>
    <property type="match status" value="1"/>
</dbReference>
<comment type="cofactor">
    <cofactor evidence="12">
        <name>a divalent metal cation</name>
        <dbReference type="ChEBI" id="CHEBI:60240"/>
    </cofactor>
    <text evidence="12">Binds 1 divalent metal cation per subunit.</text>
</comment>
<dbReference type="GO" id="GO:0008448">
    <property type="term" value="F:N-acetylglucosamine-6-phosphate deacetylase activity"/>
    <property type="evidence" value="ECO:0007669"/>
    <property type="project" value="UniProtKB-EC"/>
</dbReference>
<dbReference type="PANTHER" id="PTHR11113">
    <property type="entry name" value="N-ACETYLGLUCOSAMINE-6-PHOSPHATE DEACETYLASE"/>
    <property type="match status" value="1"/>
</dbReference>
<reference evidence="14 16" key="1">
    <citation type="journal article" date="2017" name="Lancet Infect. Dis.">
        <title>Global outbreak of severe Mycobacterium chimaera disease after cardiac surgery: a molecular epidemiological study.</title>
        <authorList>
            <person name="van Ingen J."/>
            <person name="Kohl T."/>
            <person name="Kranzer K."/>
            <person name="Hasse B."/>
            <person name="Keller P."/>
            <person name="Szafranska A."/>
            <person name="Hillemann D."/>
            <person name="Chand M."/>
            <person name="Schreiber P."/>
            <person name="Sommerstein R."/>
            <person name="Berger C."/>
            <person name="Genoni M."/>
            <person name="Ruegg C."/>
            <person name="Troillet N."/>
            <person name="Widmer A.F."/>
            <person name="Becker S.L."/>
            <person name="Herrmann M."/>
            <person name="Eckmanns T."/>
            <person name="Haller S."/>
            <person name="Hoeller C."/>
            <person name="Debast S.B."/>
            <person name="Wolfhagen M.J."/>
            <person name="Hopman J."/>
            <person name="Kluytmans J."/>
            <person name="Langelaar M."/>
            <person name="Notermans D.W."/>
            <person name="ten Oever J."/>
            <person name="van den Barselaar P."/>
            <person name="Vonk A.B.A."/>
            <person name="Vos M.C."/>
            <person name="Ahmed N."/>
            <person name="Brown T."/>
            <person name="Crook D."/>
            <person name="Lamagni T."/>
            <person name="Phin N."/>
            <person name="Smith E.G."/>
            <person name="Zambon M."/>
            <person name="Serr A."/>
            <person name="Goetting T."/>
            <person name="Ebner W."/>
            <person name="Thuermer A."/>
            <person name="Utpatel C."/>
            <person name="Sproer C."/>
            <person name="Bunk B."/>
            <person name="Nubel U."/>
            <person name="Bloemberg G."/>
            <person name="Bottger E."/>
            <person name="Niemann S."/>
            <person name="Wagner D."/>
            <person name="Sax H."/>
        </authorList>
    </citation>
    <scope>NUCLEOTIDE SEQUENCE [LARGE SCALE GENOMIC DNA]</scope>
    <source>
        <strain evidence="14 16">ZUERICH-2</strain>
    </source>
</reference>
<dbReference type="AlphaFoldDB" id="A0A7U5MP28"/>
<evidence type="ECO:0000256" key="3">
    <source>
        <dbReference type="ARBA" id="ARBA00018029"/>
    </source>
</evidence>
<evidence type="ECO:0000313" key="14">
    <source>
        <dbReference type="EMBL" id="ASL17118.1"/>
    </source>
</evidence>
<name>A0A7U5MP28_MYCIT</name>
<dbReference type="EMBL" id="CP015267">
    <property type="protein sequence ID" value="ASL17118.1"/>
    <property type="molecule type" value="Genomic_DNA"/>
</dbReference>
<dbReference type="Gene3D" id="3.20.20.140">
    <property type="entry name" value="Metal-dependent hydrolases"/>
    <property type="match status" value="1"/>
</dbReference>
<dbReference type="PIRSF" id="PIRSF038994">
    <property type="entry name" value="NagA"/>
    <property type="match status" value="1"/>
</dbReference>
<dbReference type="Gene3D" id="2.30.40.10">
    <property type="entry name" value="Urease, subunit C, domain 1"/>
    <property type="match status" value="1"/>
</dbReference>
<evidence type="ECO:0000259" key="13">
    <source>
        <dbReference type="Pfam" id="PF01979"/>
    </source>
</evidence>
<keyword evidence="6 9" id="KW-0119">Carbohydrate metabolism</keyword>
<dbReference type="PANTHER" id="PTHR11113:SF14">
    <property type="entry name" value="N-ACETYLGLUCOSAMINE-6-PHOSPHATE DEACETYLASE"/>
    <property type="match status" value="1"/>
</dbReference>
<evidence type="ECO:0000256" key="9">
    <source>
        <dbReference type="PIRNR" id="PIRNR038994"/>
    </source>
</evidence>
<evidence type="ECO:0000313" key="15">
    <source>
        <dbReference type="EMBL" id="MDM3926550.1"/>
    </source>
</evidence>
<comment type="pathway">
    <text evidence="8">Amino-sugar metabolism; N-acetylneuraminate degradation; D-fructose 6-phosphate from N-acetylneuraminate: step 4/5.</text>
</comment>
<evidence type="ECO:0000313" key="17">
    <source>
        <dbReference type="Proteomes" id="UP001529272"/>
    </source>
</evidence>
<evidence type="ECO:0000256" key="10">
    <source>
        <dbReference type="PIRSR" id="PIRSR038994-1"/>
    </source>
</evidence>
<keyword evidence="5 9" id="KW-0378">Hydrolase</keyword>
<keyword evidence="4 12" id="KW-0479">Metal-binding</keyword>
<feature type="domain" description="Amidohydrolase-related" evidence="13">
    <location>
        <begin position="48"/>
        <end position="374"/>
    </location>
</feature>
<dbReference type="InterPro" id="IPR003764">
    <property type="entry name" value="GlcNAc_6-P_deAcase"/>
</dbReference>
<feature type="active site" description="Proton donor/acceptor" evidence="10">
    <location>
        <position position="266"/>
    </location>
</feature>
<feature type="binding site" evidence="12">
    <location>
        <position position="121"/>
    </location>
    <ligand>
        <name>Zn(2+)</name>
        <dbReference type="ChEBI" id="CHEBI:29105"/>
    </ligand>
</feature>